<organism evidence="3 4">
    <name type="scientific">Pararhodobacter aggregans</name>
    <dbReference type="NCBI Taxonomy" id="404875"/>
    <lineage>
        <taxon>Bacteria</taxon>
        <taxon>Pseudomonadati</taxon>
        <taxon>Pseudomonadota</taxon>
        <taxon>Alphaproteobacteria</taxon>
        <taxon>Rhodobacterales</taxon>
        <taxon>Paracoccaceae</taxon>
        <taxon>Pararhodobacter</taxon>
    </lineage>
</organism>
<reference evidence="3 4" key="1">
    <citation type="journal article" date="2011" name="Syst. Appl. Microbiol.">
        <title>Defluviimonas denitrificans gen. nov., sp. nov., and Pararhodobacter aggregans gen. nov., sp. nov., non-phototrophic Rhodobacteraceae from the biofilter of a marine aquaculture.</title>
        <authorList>
            <person name="Foesel B.U."/>
            <person name="Drake H.L."/>
            <person name="Schramm A."/>
        </authorList>
    </citation>
    <scope>NUCLEOTIDE SEQUENCE [LARGE SCALE GENOMIC DNA]</scope>
    <source>
        <strain evidence="3 4">D1-19</strain>
    </source>
</reference>
<dbReference type="InterPro" id="IPR006680">
    <property type="entry name" value="Amidohydro-rel"/>
</dbReference>
<keyword evidence="4" id="KW-1185">Reference proteome</keyword>
<proteinExistence type="predicted"/>
<feature type="domain" description="Amidohydrolase-related" evidence="2">
    <location>
        <begin position="4"/>
        <end position="336"/>
    </location>
</feature>
<dbReference type="EMBL" id="QDDR01000005">
    <property type="protein sequence ID" value="PVE47573.1"/>
    <property type="molecule type" value="Genomic_DNA"/>
</dbReference>
<dbReference type="GO" id="GO:0016787">
    <property type="term" value="F:hydrolase activity"/>
    <property type="evidence" value="ECO:0007669"/>
    <property type="project" value="UniProtKB-KW"/>
</dbReference>
<dbReference type="PANTHER" id="PTHR21240">
    <property type="entry name" value="2-AMINO-3-CARBOXYLMUCONATE-6-SEMIALDEHYDE DECARBOXYLASE"/>
    <property type="match status" value="1"/>
</dbReference>
<dbReference type="RefSeq" id="WP_107754063.1">
    <property type="nucleotide sequence ID" value="NZ_QBKF01000011.1"/>
</dbReference>
<dbReference type="AlphaFoldDB" id="A0A2T7US57"/>
<comment type="caution">
    <text evidence="3">The sequence shown here is derived from an EMBL/GenBank/DDBJ whole genome shotgun (WGS) entry which is preliminary data.</text>
</comment>
<dbReference type="SUPFAM" id="SSF51556">
    <property type="entry name" value="Metallo-dependent hydrolases"/>
    <property type="match status" value="1"/>
</dbReference>
<keyword evidence="3" id="KW-0378">Hydrolase</keyword>
<dbReference type="InterPro" id="IPR032466">
    <property type="entry name" value="Metal_Hydrolase"/>
</dbReference>
<dbReference type="GO" id="GO:0016831">
    <property type="term" value="F:carboxy-lyase activity"/>
    <property type="evidence" value="ECO:0007669"/>
    <property type="project" value="InterPro"/>
</dbReference>
<dbReference type="PANTHER" id="PTHR21240:SF28">
    <property type="entry name" value="ISO-OROTATE DECARBOXYLASE (EUROFUNG)"/>
    <property type="match status" value="1"/>
</dbReference>
<accession>A0A2T7US57</accession>
<gene>
    <name evidence="3" type="ORF">DDE23_11675</name>
</gene>
<evidence type="ECO:0000313" key="3">
    <source>
        <dbReference type="EMBL" id="PVE47573.1"/>
    </source>
</evidence>
<dbReference type="OrthoDB" id="149172at2"/>
<dbReference type="Gene3D" id="3.20.20.140">
    <property type="entry name" value="Metal-dependent hydrolases"/>
    <property type="match status" value="1"/>
</dbReference>
<evidence type="ECO:0000256" key="1">
    <source>
        <dbReference type="ARBA" id="ARBA00023239"/>
    </source>
</evidence>
<evidence type="ECO:0000313" key="4">
    <source>
        <dbReference type="Proteomes" id="UP000244810"/>
    </source>
</evidence>
<sequence length="338" mass="38538">MKKIDVFNHIWPEPFFNALIKQIGSMSDMTKRSGDVPMMTDLDRRFEVMDMFGEDYCQILSLASPPLEKFGDPAIALELSRIGSDSMAELCQKYPDRFPGFVGTAPITHPEGMVTESKRAIEELGAVGMQIFTNVNGTALDLPAYAPFFEYMNSVGKPIWLHPARGQDFADYKTESRSEYEIFWTFGWPYETSAAMARMVFSQFFDKWPDLKIITHHAGGMIPYFEGRVGPGWDQMGKRTSDRDLSVVRTALKRPHLEYFKEFYADTASFGSRKAIEHAIEFFGESRVLFASDAPFDPEGGPYYIRETINLIERMDISDELRRKIFQDNAVALLGLKL</sequence>
<dbReference type="InterPro" id="IPR032465">
    <property type="entry name" value="ACMSD"/>
</dbReference>
<dbReference type="Pfam" id="PF04909">
    <property type="entry name" value="Amidohydro_2"/>
    <property type="match status" value="1"/>
</dbReference>
<dbReference type="Proteomes" id="UP000244810">
    <property type="component" value="Unassembled WGS sequence"/>
</dbReference>
<protein>
    <submittedName>
        <fullName evidence="3">Amidohydrolase</fullName>
    </submittedName>
</protein>
<keyword evidence="1" id="KW-0456">Lyase</keyword>
<name>A0A2T7US57_9RHOB</name>
<dbReference type="GO" id="GO:0005737">
    <property type="term" value="C:cytoplasm"/>
    <property type="evidence" value="ECO:0007669"/>
    <property type="project" value="TreeGrafter"/>
</dbReference>
<dbReference type="GO" id="GO:0019748">
    <property type="term" value="P:secondary metabolic process"/>
    <property type="evidence" value="ECO:0007669"/>
    <property type="project" value="TreeGrafter"/>
</dbReference>
<evidence type="ECO:0000259" key="2">
    <source>
        <dbReference type="Pfam" id="PF04909"/>
    </source>
</evidence>